<dbReference type="PANTHER" id="PTHR30329:SF21">
    <property type="entry name" value="LIPOPROTEIN YIAD-RELATED"/>
    <property type="match status" value="1"/>
</dbReference>
<organism evidence="10 11">
    <name type="scientific">Oceanidesulfovibrio indonesiensis</name>
    <dbReference type="NCBI Taxonomy" id="54767"/>
    <lineage>
        <taxon>Bacteria</taxon>
        <taxon>Pseudomonadati</taxon>
        <taxon>Thermodesulfobacteriota</taxon>
        <taxon>Desulfovibrionia</taxon>
        <taxon>Desulfovibrionales</taxon>
        <taxon>Desulfovibrionaceae</taxon>
        <taxon>Oceanidesulfovibrio</taxon>
    </lineage>
</organism>
<dbReference type="Pfam" id="PF00691">
    <property type="entry name" value="OmpA"/>
    <property type="match status" value="1"/>
</dbReference>
<keyword evidence="6 7" id="KW-0472">Membrane</keyword>
<dbReference type="Pfam" id="PF13677">
    <property type="entry name" value="MotB_plug"/>
    <property type="match status" value="1"/>
</dbReference>
<dbReference type="InterPro" id="IPR025713">
    <property type="entry name" value="MotB-like_N_dom"/>
</dbReference>
<dbReference type="RefSeq" id="WP_144301260.1">
    <property type="nucleotide sequence ID" value="NZ_QMIE01000001.1"/>
</dbReference>
<keyword evidence="3" id="KW-1003">Cell membrane</keyword>
<evidence type="ECO:0000313" key="10">
    <source>
        <dbReference type="EMBL" id="TVM19798.1"/>
    </source>
</evidence>
<dbReference type="Gene3D" id="3.30.1330.60">
    <property type="entry name" value="OmpA-like domain"/>
    <property type="match status" value="1"/>
</dbReference>
<evidence type="ECO:0000256" key="4">
    <source>
        <dbReference type="ARBA" id="ARBA00022692"/>
    </source>
</evidence>
<evidence type="ECO:0000256" key="6">
    <source>
        <dbReference type="ARBA" id="ARBA00023136"/>
    </source>
</evidence>
<sequence length="251" mass="28382">MPRKKPAPPPQKKKSHEAPTEEGLPIWMATFADMMTLLLCFFVLLLSFAKHDVSKFETLMGSIKEAFGIQIKREDAPFAAFSPTRYERKEMELEQDEKAVLGMVLQMKQLSKKLNLDDSMSITTEDDGVIMRVPNDEIFEPGTVELKPGADKYFDSVLRILEDHNYNVVVRGNTDNAPSPGNVYPTNWELSSARAAAALRRIMDKGGISSGRLKAVGYADTLPLLPNTTEENRKANDRIEFFFHQPDKRSW</sequence>
<comment type="similarity">
    <text evidence="2">Belongs to the MotB family.</text>
</comment>
<keyword evidence="4 8" id="KW-0812">Transmembrane</keyword>
<comment type="subcellular location">
    <subcellularLocation>
        <location evidence="1">Cell membrane</location>
        <topology evidence="1">Single-pass membrane protein</topology>
    </subcellularLocation>
</comment>
<keyword evidence="10" id="KW-0969">Cilium</keyword>
<keyword evidence="5 8" id="KW-1133">Transmembrane helix</keyword>
<reference evidence="10 11" key="1">
    <citation type="submission" date="2018-06" db="EMBL/GenBank/DDBJ databases">
        <title>Complete genome of Desulfovibrio indonesiensis P37SLT.</title>
        <authorList>
            <person name="Crispim J.S."/>
            <person name="Vidigal P.M.P."/>
            <person name="Silva L.C.F."/>
            <person name="Laguardia C.N."/>
            <person name="Araujo L.C."/>
            <person name="Dias R.S."/>
            <person name="Sousa M.P."/>
            <person name="Paula S.O."/>
            <person name="Silva C."/>
        </authorList>
    </citation>
    <scope>NUCLEOTIDE SEQUENCE [LARGE SCALE GENOMIC DNA]</scope>
    <source>
        <strain evidence="10 11">P37SLT</strain>
    </source>
</reference>
<evidence type="ECO:0000259" key="9">
    <source>
        <dbReference type="PROSITE" id="PS51123"/>
    </source>
</evidence>
<evidence type="ECO:0000313" key="11">
    <source>
        <dbReference type="Proteomes" id="UP000448292"/>
    </source>
</evidence>
<dbReference type="OrthoDB" id="9783110at2"/>
<dbReference type="InterPro" id="IPR006665">
    <property type="entry name" value="OmpA-like"/>
</dbReference>
<evidence type="ECO:0000256" key="8">
    <source>
        <dbReference type="SAM" id="Phobius"/>
    </source>
</evidence>
<evidence type="ECO:0000256" key="7">
    <source>
        <dbReference type="PROSITE-ProRule" id="PRU00473"/>
    </source>
</evidence>
<evidence type="ECO:0000256" key="2">
    <source>
        <dbReference type="ARBA" id="ARBA00008914"/>
    </source>
</evidence>
<protein>
    <submittedName>
        <fullName evidence="10">Flagellar motor protein MotB</fullName>
    </submittedName>
</protein>
<dbReference type="PANTHER" id="PTHR30329">
    <property type="entry name" value="STATOR ELEMENT OF FLAGELLAR MOTOR COMPLEX"/>
    <property type="match status" value="1"/>
</dbReference>
<comment type="caution">
    <text evidence="10">The sequence shown here is derived from an EMBL/GenBank/DDBJ whole genome shotgun (WGS) entry which is preliminary data.</text>
</comment>
<dbReference type="AlphaFoldDB" id="A0A7M3MJQ6"/>
<dbReference type="Proteomes" id="UP000448292">
    <property type="component" value="Unassembled WGS sequence"/>
</dbReference>
<gene>
    <name evidence="10" type="ORF">DPQ33_00745</name>
</gene>
<dbReference type="GO" id="GO:0005886">
    <property type="term" value="C:plasma membrane"/>
    <property type="evidence" value="ECO:0007669"/>
    <property type="project" value="UniProtKB-SubCell"/>
</dbReference>
<evidence type="ECO:0000256" key="3">
    <source>
        <dbReference type="ARBA" id="ARBA00022475"/>
    </source>
</evidence>
<evidence type="ECO:0000256" key="1">
    <source>
        <dbReference type="ARBA" id="ARBA00004162"/>
    </source>
</evidence>
<keyword evidence="10" id="KW-0966">Cell projection</keyword>
<dbReference type="InterPro" id="IPR050330">
    <property type="entry name" value="Bact_OuterMem_StrucFunc"/>
</dbReference>
<dbReference type="InterPro" id="IPR036737">
    <property type="entry name" value="OmpA-like_sf"/>
</dbReference>
<dbReference type="EMBL" id="QMIE01000001">
    <property type="protein sequence ID" value="TVM19798.1"/>
    <property type="molecule type" value="Genomic_DNA"/>
</dbReference>
<keyword evidence="11" id="KW-1185">Reference proteome</keyword>
<proteinExistence type="inferred from homology"/>
<accession>A0A7M3MJQ6</accession>
<dbReference type="SUPFAM" id="SSF103088">
    <property type="entry name" value="OmpA-like"/>
    <property type="match status" value="1"/>
</dbReference>
<name>A0A7M3MJQ6_9BACT</name>
<feature type="domain" description="OmpA-like" evidence="9">
    <location>
        <begin position="126"/>
        <end position="247"/>
    </location>
</feature>
<feature type="transmembrane region" description="Helical" evidence="8">
    <location>
        <begin position="26"/>
        <end position="49"/>
    </location>
</feature>
<dbReference type="PROSITE" id="PS51123">
    <property type="entry name" value="OMPA_2"/>
    <property type="match status" value="1"/>
</dbReference>
<keyword evidence="10" id="KW-0282">Flagellum</keyword>
<evidence type="ECO:0000256" key="5">
    <source>
        <dbReference type="ARBA" id="ARBA00022989"/>
    </source>
</evidence>